<dbReference type="SUPFAM" id="SSF55424">
    <property type="entry name" value="FAD/NAD-linked reductases, dimerisation (C-terminal) domain"/>
    <property type="match status" value="1"/>
</dbReference>
<dbReference type="InterPro" id="IPR036188">
    <property type="entry name" value="FAD/NAD-bd_sf"/>
</dbReference>
<dbReference type="AlphaFoldDB" id="A0A427XZK6"/>
<dbReference type="GO" id="GO:0046872">
    <property type="term" value="F:metal ion binding"/>
    <property type="evidence" value="ECO:0007669"/>
    <property type="project" value="UniProtKB-KW"/>
</dbReference>
<dbReference type="InterPro" id="IPR016156">
    <property type="entry name" value="FAD/NAD-linked_Rdtase_dimer_sf"/>
</dbReference>
<evidence type="ECO:0000256" key="2">
    <source>
        <dbReference type="ARBA" id="ARBA00006442"/>
    </source>
</evidence>
<evidence type="ECO:0000256" key="4">
    <source>
        <dbReference type="ARBA" id="ARBA00022714"/>
    </source>
</evidence>
<dbReference type="GeneID" id="39590202"/>
<dbReference type="CDD" id="cd03478">
    <property type="entry name" value="Rieske_AIFL_N"/>
    <property type="match status" value="1"/>
</dbReference>
<dbReference type="GO" id="GO:0005737">
    <property type="term" value="C:cytoplasm"/>
    <property type="evidence" value="ECO:0007669"/>
    <property type="project" value="TreeGrafter"/>
</dbReference>
<keyword evidence="3" id="KW-0285">Flavoprotein</keyword>
<dbReference type="EMBL" id="RSCE01000003">
    <property type="protein sequence ID" value="RSH84155.1"/>
    <property type="molecule type" value="Genomic_DNA"/>
</dbReference>
<reference evidence="11 12" key="1">
    <citation type="submission" date="2018-11" db="EMBL/GenBank/DDBJ databases">
        <title>Genome sequence of Apiotrichum porosum DSM 27194.</title>
        <authorList>
            <person name="Aliyu H."/>
            <person name="Gorte O."/>
            <person name="Ochsenreither K."/>
        </authorList>
    </citation>
    <scope>NUCLEOTIDE SEQUENCE [LARGE SCALE GENOMIC DNA]</scope>
    <source>
        <strain evidence="11 12">DSM 27194</strain>
    </source>
</reference>
<dbReference type="OrthoDB" id="6029at2759"/>
<dbReference type="Gene3D" id="3.50.50.60">
    <property type="entry name" value="FAD/NAD(P)-binding domain"/>
    <property type="match status" value="2"/>
</dbReference>
<evidence type="ECO:0000256" key="6">
    <source>
        <dbReference type="ARBA" id="ARBA00022827"/>
    </source>
</evidence>
<dbReference type="RefSeq" id="XP_028477603.1">
    <property type="nucleotide sequence ID" value="XM_028621151.1"/>
</dbReference>
<evidence type="ECO:0000256" key="7">
    <source>
        <dbReference type="ARBA" id="ARBA00023002"/>
    </source>
</evidence>
<dbReference type="STRING" id="105984.A0A427XZK6"/>
<proteinExistence type="inferred from homology"/>
<evidence type="ECO:0000313" key="11">
    <source>
        <dbReference type="EMBL" id="RSH84155.1"/>
    </source>
</evidence>
<keyword evidence="12" id="KW-1185">Reference proteome</keyword>
<organism evidence="11 12">
    <name type="scientific">Apiotrichum porosum</name>
    <dbReference type="NCBI Taxonomy" id="105984"/>
    <lineage>
        <taxon>Eukaryota</taxon>
        <taxon>Fungi</taxon>
        <taxon>Dikarya</taxon>
        <taxon>Basidiomycota</taxon>
        <taxon>Agaricomycotina</taxon>
        <taxon>Tremellomycetes</taxon>
        <taxon>Trichosporonales</taxon>
        <taxon>Trichosporonaceae</taxon>
        <taxon>Apiotrichum</taxon>
    </lineage>
</organism>
<dbReference type="GO" id="GO:0051537">
    <property type="term" value="F:2 iron, 2 sulfur cluster binding"/>
    <property type="evidence" value="ECO:0007669"/>
    <property type="project" value="UniProtKB-KW"/>
</dbReference>
<evidence type="ECO:0000256" key="5">
    <source>
        <dbReference type="ARBA" id="ARBA00022723"/>
    </source>
</evidence>
<dbReference type="InterPro" id="IPR023753">
    <property type="entry name" value="FAD/NAD-binding_dom"/>
</dbReference>
<feature type="domain" description="Rieske" evidence="10">
    <location>
        <begin position="7"/>
        <end position="103"/>
    </location>
</feature>
<keyword evidence="8" id="KW-0408">Iron</keyword>
<evidence type="ECO:0000256" key="3">
    <source>
        <dbReference type="ARBA" id="ARBA00022630"/>
    </source>
</evidence>
<dbReference type="PANTHER" id="PTHR43557:SF2">
    <property type="entry name" value="RIESKE DOMAIN-CONTAINING PROTEIN-RELATED"/>
    <property type="match status" value="1"/>
</dbReference>
<dbReference type="InterPro" id="IPR036922">
    <property type="entry name" value="Rieske_2Fe-2S_sf"/>
</dbReference>
<evidence type="ECO:0000256" key="8">
    <source>
        <dbReference type="ARBA" id="ARBA00023004"/>
    </source>
</evidence>
<keyword evidence="5" id="KW-0479">Metal-binding</keyword>
<gene>
    <name evidence="11" type="ORF">EHS24_005659</name>
</gene>
<keyword evidence="6" id="KW-0274">FAD</keyword>
<dbReference type="PRINTS" id="PR00411">
    <property type="entry name" value="PNDRDTASEI"/>
</dbReference>
<dbReference type="Gene3D" id="2.102.10.10">
    <property type="entry name" value="Rieske [2Fe-2S] iron-sulphur domain"/>
    <property type="match status" value="1"/>
</dbReference>
<evidence type="ECO:0000256" key="9">
    <source>
        <dbReference type="ARBA" id="ARBA00023014"/>
    </source>
</evidence>
<comment type="similarity">
    <text evidence="2">Belongs to the FAD-dependent oxidoreductase family.</text>
</comment>
<protein>
    <recommendedName>
        <fullName evidence="10">Rieske domain-containing protein</fullName>
    </recommendedName>
</protein>
<dbReference type="SUPFAM" id="SSF50022">
    <property type="entry name" value="ISP domain"/>
    <property type="match status" value="1"/>
</dbReference>
<keyword evidence="9" id="KW-0411">Iron-sulfur</keyword>
<dbReference type="GO" id="GO:0016651">
    <property type="term" value="F:oxidoreductase activity, acting on NAD(P)H"/>
    <property type="evidence" value="ECO:0007669"/>
    <property type="project" value="TreeGrafter"/>
</dbReference>
<sequence length="535" mass="57125">MSDVKTLEVLDDSALGEGKMKAVEFDGGKVLLSKINGVVHATSAHCSHYGAPLEKGVLSSDGRVVCPWHNACFNVTTGDIEDAPGLDSLYKYKAEVKDGKILVSAPQSEIKSKVGRVISKARSPCAATTKQKVVIVGGGSGGINTIESLREHNFAGDIVLVSKEDYAPIDRTKLSKALQDDANKLTWRTVDELKEDFGVELHLNTEVTAIDPGAQTVTTAAGTINYDHLVLSPGANPRKIPIPGADLEGVVTIRTPHDIKKITSSLSKDADVIIIGTSFIGLEAAGAIAKKDHKSLTVVGVDEIPFEAMLGKDLGLSIVKSLEGQGIKFHRGVNVEKITAGADGKVAQLHVKGIDPLPATIVIMGTGVAPATQFLKDTFKLEKDGGITVDEYLRVPGVKNVYALGDIVHYPQFPAGNSRRVEHWNVAGNHGRHVGRTIATPDKDWAFKQAPVFWSSVGKGLRYVGTGEEFDESYLDGSAEDLKFVLYQAKAGRIVTVTSMGRDPIVAKASELIRLGAMPTLEEVKTGKSLLEIKA</sequence>
<dbReference type="Gene3D" id="3.30.390.30">
    <property type="match status" value="1"/>
</dbReference>
<dbReference type="Pfam" id="PF07992">
    <property type="entry name" value="Pyr_redox_2"/>
    <property type="match status" value="1"/>
</dbReference>
<evidence type="ECO:0000313" key="12">
    <source>
        <dbReference type="Proteomes" id="UP000279236"/>
    </source>
</evidence>
<keyword evidence="4" id="KW-0001">2Fe-2S</keyword>
<comment type="caution">
    <text evidence="11">The sequence shown here is derived from an EMBL/GenBank/DDBJ whole genome shotgun (WGS) entry which is preliminary data.</text>
</comment>
<keyword evidence="7" id="KW-0560">Oxidoreductase</keyword>
<dbReference type="Proteomes" id="UP000279236">
    <property type="component" value="Unassembled WGS sequence"/>
</dbReference>
<dbReference type="Pfam" id="PF00355">
    <property type="entry name" value="Rieske"/>
    <property type="match status" value="1"/>
</dbReference>
<evidence type="ECO:0000259" key="10">
    <source>
        <dbReference type="PROSITE" id="PS51296"/>
    </source>
</evidence>
<dbReference type="PANTHER" id="PTHR43557">
    <property type="entry name" value="APOPTOSIS-INDUCING FACTOR 1"/>
    <property type="match status" value="1"/>
</dbReference>
<dbReference type="PROSITE" id="PS51296">
    <property type="entry name" value="RIESKE"/>
    <property type="match status" value="1"/>
</dbReference>
<accession>A0A427XZK6</accession>
<comment type="cofactor">
    <cofactor evidence="1">
        <name>FAD</name>
        <dbReference type="ChEBI" id="CHEBI:57692"/>
    </cofactor>
</comment>
<name>A0A427XZK6_9TREE</name>
<dbReference type="InterPro" id="IPR017941">
    <property type="entry name" value="Rieske_2Fe-2S"/>
</dbReference>
<evidence type="ECO:0000256" key="1">
    <source>
        <dbReference type="ARBA" id="ARBA00001974"/>
    </source>
</evidence>
<dbReference type="PRINTS" id="PR00368">
    <property type="entry name" value="FADPNR"/>
</dbReference>
<dbReference type="SUPFAM" id="SSF51905">
    <property type="entry name" value="FAD/NAD(P)-binding domain"/>
    <property type="match status" value="1"/>
</dbReference>
<dbReference type="InterPro" id="IPR050446">
    <property type="entry name" value="FAD-oxidoreductase/Apoptosis"/>
</dbReference>